<sequence>MFIEVTVPRLTEDTSHTMAASVLCEPQILIRGCNEYSQRWEVTRLPVGNLLRDVSNLSLFPGMDNLHRESISTRSSDLRFVSGTPCVAFVPRWLLGCPACSKREFRVL</sequence>
<reference evidence="1" key="1">
    <citation type="submission" date="2021-08" db="EMBL/GenBank/DDBJ databases">
        <title>The first chromosome-level gecko genome reveals the dynamic sex chromosomes of Neotropical dwarf geckos (Sphaerodactylidae: Sphaerodactylus).</title>
        <authorList>
            <person name="Pinto B.J."/>
            <person name="Keating S.E."/>
            <person name="Gamble T."/>
        </authorList>
    </citation>
    <scope>NUCLEOTIDE SEQUENCE</scope>
    <source>
        <strain evidence="1">TG3544</strain>
    </source>
</reference>
<gene>
    <name evidence="1" type="ORF">K3G42_004529</name>
</gene>
<evidence type="ECO:0000313" key="1">
    <source>
        <dbReference type="EMBL" id="KAH8015485.1"/>
    </source>
</evidence>
<protein>
    <submittedName>
        <fullName evidence="1">Uncharacterized protein</fullName>
    </submittedName>
</protein>
<evidence type="ECO:0000313" key="2">
    <source>
        <dbReference type="Proteomes" id="UP000827872"/>
    </source>
</evidence>
<name>A0ACB8G6U0_9SAUR</name>
<keyword evidence="2" id="KW-1185">Reference proteome</keyword>
<comment type="caution">
    <text evidence="1">The sequence shown here is derived from an EMBL/GenBank/DDBJ whole genome shotgun (WGS) entry which is preliminary data.</text>
</comment>
<proteinExistence type="predicted"/>
<accession>A0ACB8G6U0</accession>
<organism evidence="1 2">
    <name type="scientific">Sphaerodactylus townsendi</name>
    <dbReference type="NCBI Taxonomy" id="933632"/>
    <lineage>
        <taxon>Eukaryota</taxon>
        <taxon>Metazoa</taxon>
        <taxon>Chordata</taxon>
        <taxon>Craniata</taxon>
        <taxon>Vertebrata</taxon>
        <taxon>Euteleostomi</taxon>
        <taxon>Lepidosauria</taxon>
        <taxon>Squamata</taxon>
        <taxon>Bifurcata</taxon>
        <taxon>Gekkota</taxon>
        <taxon>Sphaerodactylidae</taxon>
        <taxon>Sphaerodactylus</taxon>
    </lineage>
</organism>
<dbReference type="Proteomes" id="UP000827872">
    <property type="component" value="Linkage Group LG01"/>
</dbReference>
<dbReference type="EMBL" id="CM037614">
    <property type="protein sequence ID" value="KAH8015485.1"/>
    <property type="molecule type" value="Genomic_DNA"/>
</dbReference>